<gene>
    <name evidence="1" type="ORF">FPANT_13515</name>
</gene>
<protein>
    <submittedName>
        <fullName evidence="1">Uncharacterized protein</fullName>
    </submittedName>
</protein>
<evidence type="ECO:0000313" key="1">
    <source>
        <dbReference type="EMBL" id="KAF5571673.1"/>
    </source>
</evidence>
<comment type="caution">
    <text evidence="1">The sequence shown here is derived from an EMBL/GenBank/DDBJ whole genome shotgun (WGS) entry which is preliminary data.</text>
</comment>
<reference evidence="1 2" key="1">
    <citation type="submission" date="2020-05" db="EMBL/GenBank/DDBJ databases">
        <title>Identification and distribution of gene clusters putatively required for synthesis of sphingolipid metabolism inhibitors in phylogenetically diverse species of the filamentous fungus Fusarium.</title>
        <authorList>
            <person name="Kim H.-S."/>
            <person name="Busman M."/>
            <person name="Brown D.W."/>
            <person name="Divon H."/>
            <person name="Uhlig S."/>
            <person name="Proctor R.H."/>
        </authorList>
    </citation>
    <scope>NUCLEOTIDE SEQUENCE [LARGE SCALE GENOMIC DNA]</scope>
    <source>
        <strain evidence="1 2">NRRL 25211</strain>
    </source>
</reference>
<evidence type="ECO:0000313" key="2">
    <source>
        <dbReference type="Proteomes" id="UP000544095"/>
    </source>
</evidence>
<sequence>MASPDRSAPVPPAENQNQATLALILAAIQDTNARLDAMGSHMDRMEAHGDRIETRLNNSIDGVGTSIIQRLDAFEERLNKRFDRLESFHNNTAAQARNAYARENGFPYTPLVKEDGSAIQNFPRTFDEVNALSDVQISTLLRAVDVEPKDDWSLSKKRRVFLATIGVVQLPPL</sequence>
<proteinExistence type="predicted"/>
<organism evidence="1 2">
    <name type="scientific">Fusarium pseudoanthophilum</name>
    <dbReference type="NCBI Taxonomy" id="48495"/>
    <lineage>
        <taxon>Eukaryota</taxon>
        <taxon>Fungi</taxon>
        <taxon>Dikarya</taxon>
        <taxon>Ascomycota</taxon>
        <taxon>Pezizomycotina</taxon>
        <taxon>Sordariomycetes</taxon>
        <taxon>Hypocreomycetidae</taxon>
        <taxon>Hypocreales</taxon>
        <taxon>Nectriaceae</taxon>
        <taxon>Fusarium</taxon>
        <taxon>Fusarium fujikuroi species complex</taxon>
    </lineage>
</organism>
<dbReference type="Proteomes" id="UP000544095">
    <property type="component" value="Unassembled WGS sequence"/>
</dbReference>
<dbReference type="AlphaFoldDB" id="A0A8H5NNY6"/>
<dbReference type="EMBL" id="JAAOAR010001042">
    <property type="protein sequence ID" value="KAF5571673.1"/>
    <property type="molecule type" value="Genomic_DNA"/>
</dbReference>
<accession>A0A8H5NNY6</accession>
<keyword evidence="2" id="KW-1185">Reference proteome</keyword>
<name>A0A8H5NNY6_9HYPO</name>